<accession>D7NCI4</accession>
<dbReference type="SUPFAM" id="SSF52540">
    <property type="entry name" value="P-loop containing nucleoside triphosphate hydrolases"/>
    <property type="match status" value="1"/>
</dbReference>
<evidence type="ECO:0000259" key="1">
    <source>
        <dbReference type="Pfam" id="PF13614"/>
    </source>
</evidence>
<organism evidence="2 3">
    <name type="scientific">Segatella oris C735</name>
    <dbReference type="NCBI Taxonomy" id="563008"/>
    <lineage>
        <taxon>Bacteria</taxon>
        <taxon>Pseudomonadati</taxon>
        <taxon>Bacteroidota</taxon>
        <taxon>Bacteroidia</taxon>
        <taxon>Bacteroidales</taxon>
        <taxon>Prevotellaceae</taxon>
        <taxon>Segatella</taxon>
    </lineage>
</organism>
<feature type="domain" description="AAA" evidence="1">
    <location>
        <begin position="8"/>
        <end position="184"/>
    </location>
</feature>
<dbReference type="CDD" id="cd02042">
    <property type="entry name" value="ParAB_family"/>
    <property type="match status" value="1"/>
</dbReference>
<reference evidence="2 3" key="1">
    <citation type="submission" date="2010-02" db="EMBL/GenBank/DDBJ databases">
        <title>The Genome Sequence of Prevotella oris strain C735.</title>
        <authorList>
            <consortium name="The Broad Institute Genome Sequencing Platform"/>
            <person name="Ward D."/>
            <person name="Feldgarden M."/>
            <person name="Earl A."/>
            <person name="Young S.K."/>
            <person name="Zeng Q."/>
            <person name="Koehrsen M."/>
            <person name="Alvarado L."/>
            <person name="Berlin A."/>
            <person name="Bochicchio J."/>
            <person name="Borenstein D."/>
            <person name="Chapman S.B."/>
            <person name="Chen Z."/>
            <person name="Engels R."/>
            <person name="Freedman E."/>
            <person name="Gellesch M."/>
            <person name="Goldberg J."/>
            <person name="Griggs A."/>
            <person name="Gujja S."/>
            <person name="Heilman E."/>
            <person name="Heiman D."/>
            <person name="Hepburn T."/>
            <person name="Howarth C."/>
            <person name="Jen D."/>
            <person name="Larson L."/>
            <person name="Mehta T."/>
            <person name="Park D."/>
            <person name="Pearson M."/>
            <person name="Roberts A."/>
            <person name="Saif S."/>
            <person name="Shea T."/>
            <person name="Shenoy N."/>
            <person name="Sisk P."/>
            <person name="Stolte C."/>
            <person name="Sykes S."/>
            <person name="Thomson T."/>
            <person name="Walk T."/>
            <person name="White J."/>
            <person name="Yandava C."/>
            <person name="Sibley C.D."/>
            <person name="Field T.R."/>
            <person name="Grinwis M."/>
            <person name="Eshaghurshan C.S."/>
            <person name="Surette M.G."/>
            <person name="Haas B."/>
            <person name="Nusbaum C."/>
            <person name="Birren B."/>
        </authorList>
    </citation>
    <scope>NUCLEOTIDE SEQUENCE [LARGE SCALE GENOMIC DNA]</scope>
    <source>
        <strain evidence="2 3">C735</strain>
    </source>
</reference>
<gene>
    <name evidence="2" type="ORF">HMPREF0665_01247</name>
</gene>
<dbReference type="Gene3D" id="3.40.50.300">
    <property type="entry name" value="P-loop containing nucleotide triphosphate hydrolases"/>
    <property type="match status" value="1"/>
</dbReference>
<dbReference type="InterPro" id="IPR025669">
    <property type="entry name" value="AAA_dom"/>
</dbReference>
<dbReference type="PANTHER" id="PTHR13696">
    <property type="entry name" value="P-LOOP CONTAINING NUCLEOSIDE TRIPHOSPHATE HYDROLASE"/>
    <property type="match status" value="1"/>
</dbReference>
<protein>
    <submittedName>
        <fullName evidence="2">Sporulation initiation inhibitor protein Soj</fullName>
    </submittedName>
</protein>
<keyword evidence="3" id="KW-1185">Reference proteome</keyword>
<dbReference type="PIRSF" id="PIRSF009320">
    <property type="entry name" value="Nuc_binding_HP_1000"/>
    <property type="match status" value="1"/>
</dbReference>
<dbReference type="FunFam" id="3.40.50.300:FF:000285">
    <property type="entry name" value="Sporulation initiation inhibitor Soj"/>
    <property type="match status" value="1"/>
</dbReference>
<dbReference type="AlphaFoldDB" id="D7NCI4"/>
<evidence type="ECO:0000313" key="2">
    <source>
        <dbReference type="EMBL" id="EFI48872.1"/>
    </source>
</evidence>
<dbReference type="Proteomes" id="UP000003805">
    <property type="component" value="Unassembled WGS sequence"/>
</dbReference>
<dbReference type="PANTHER" id="PTHR13696:SF99">
    <property type="entry name" value="COBYRINIC ACID AC-DIAMIDE SYNTHASE"/>
    <property type="match status" value="1"/>
</dbReference>
<dbReference type="InterPro" id="IPR027417">
    <property type="entry name" value="P-loop_NTPase"/>
</dbReference>
<dbReference type="InterPro" id="IPR050678">
    <property type="entry name" value="DNA_Partitioning_ATPase"/>
</dbReference>
<proteinExistence type="predicted"/>
<evidence type="ECO:0000313" key="3">
    <source>
        <dbReference type="Proteomes" id="UP000003805"/>
    </source>
</evidence>
<dbReference type="eggNOG" id="COG1192">
    <property type="taxonomic scope" value="Bacteria"/>
</dbReference>
<dbReference type="Pfam" id="PF13614">
    <property type="entry name" value="AAA_31"/>
    <property type="match status" value="1"/>
</dbReference>
<dbReference type="EMBL" id="GL349566">
    <property type="protein sequence ID" value="EFI48872.1"/>
    <property type="molecule type" value="Genomic_DNA"/>
</dbReference>
<sequence>MTDMTKQAKIISFANHKGGVGKTTTASVGSILASMGNKVLVVDMDAQSNLTTSLLKDNQVDQTIYDALSASCRGAAYNLAVYPIAENLDIVPSSLRLASADLELSSVMAREHILADILKDKKADYDYILIDCPPSLGLLTLNAVTASDLVVIPLLAEVLPFQGLTMISDFVRMVKQKLNPKIEITGILLTRWEKSNLSRQIEDGLRAKLGDKVFHTKIRKNIKIAEAPLEAVNIVDYDPKSNGAADYKAFVGELLDRTKNL</sequence>
<name>D7NCI4_9BACT</name>
<dbReference type="HOGENOM" id="CLU_037612_1_4_10"/>